<gene>
    <name evidence="7" type="ORF">Micbo1qcDRAFT_114077</name>
</gene>
<dbReference type="PANTHER" id="PTHR23023">
    <property type="entry name" value="DIMETHYLANILINE MONOOXYGENASE"/>
    <property type="match status" value="1"/>
</dbReference>
<dbReference type="InterPro" id="IPR020946">
    <property type="entry name" value="Flavin_mOase-like"/>
</dbReference>
<dbReference type="InterPro" id="IPR050346">
    <property type="entry name" value="FMO-like"/>
</dbReference>
<sequence length="428" mass="46484">MSSSTPIVAQRDDTAHGDGTSPRRIAIIGAGISGIATAAHILQHNKHRHQFEVTVFERSDFVGGVWEYDERHPLEPGYPNDVPPAANPLPVSSSSQERPRPAYKGLKNNVPTSLMYSSLQAWPEGTEEFVDRELIAKYIRDLADSTRARDHVVLNTSVESISKHRNGEADGQTHEAGDHARNGDSIYRGKWTFDAVVVASGHYHIPRLPELPGLQAWRDAYPGSVSHAKGYRTPDRFPGSNVLIIGSSASSHDIAKELSQAGKTVYVSSRGGQWDIGAPEPAIKVGEILEFAAPAPAAAAAGGDAAAEDSRPKSRTVRLKDGTLLHDIDHVILATGYLTSYPFLGPRLQDPAVPAGQAGDEIVVTRDGLLTHNLHRDIWYIPDPSLAFVGVVFHTSTFSMFDFQAAVVARVLAGFAQLPAREEMREEY</sequence>
<evidence type="ECO:0000256" key="2">
    <source>
        <dbReference type="ARBA" id="ARBA00022630"/>
    </source>
</evidence>
<dbReference type="Pfam" id="PF00743">
    <property type="entry name" value="FMO-like"/>
    <property type="match status" value="2"/>
</dbReference>
<evidence type="ECO:0000256" key="1">
    <source>
        <dbReference type="ARBA" id="ARBA00009183"/>
    </source>
</evidence>
<keyword evidence="5" id="KW-0560">Oxidoreductase</keyword>
<dbReference type="Pfam" id="PF13450">
    <property type="entry name" value="NAD_binding_8"/>
    <property type="match status" value="1"/>
</dbReference>
<feature type="non-terminal residue" evidence="7">
    <location>
        <position position="428"/>
    </location>
</feature>
<proteinExistence type="inferred from homology"/>
<evidence type="ECO:0000256" key="6">
    <source>
        <dbReference type="SAM" id="MobiDB-lite"/>
    </source>
</evidence>
<evidence type="ECO:0000313" key="7">
    <source>
        <dbReference type="EMBL" id="KXJ96473.1"/>
    </source>
</evidence>
<protein>
    <recommendedName>
        <fullName evidence="9">FAD dependent oxidoreductase</fullName>
    </recommendedName>
</protein>
<dbReference type="PIRSF" id="PIRSF000332">
    <property type="entry name" value="FMO"/>
    <property type="match status" value="1"/>
</dbReference>
<dbReference type="InterPro" id="IPR036188">
    <property type="entry name" value="FAD/NAD-bd_sf"/>
</dbReference>
<evidence type="ECO:0000313" key="8">
    <source>
        <dbReference type="Proteomes" id="UP000070501"/>
    </source>
</evidence>
<keyword evidence="4" id="KW-0521">NADP</keyword>
<dbReference type="OrthoDB" id="66881at2759"/>
<accession>A0A136JH38</accession>
<reference evidence="8" key="1">
    <citation type="submission" date="2016-02" db="EMBL/GenBank/DDBJ databases">
        <title>Draft genome sequence of Microdochium bolleyi, a fungal endophyte of beachgrass.</title>
        <authorList>
            <consortium name="DOE Joint Genome Institute"/>
            <person name="David A.S."/>
            <person name="May G."/>
            <person name="Haridas S."/>
            <person name="Lim J."/>
            <person name="Wang M."/>
            <person name="Labutti K."/>
            <person name="Lipzen A."/>
            <person name="Barry K."/>
            <person name="Grigoriev I.V."/>
        </authorList>
    </citation>
    <scope>NUCLEOTIDE SEQUENCE [LARGE SCALE GENOMIC DNA]</scope>
    <source>
        <strain evidence="8">J235TASD1</strain>
    </source>
</reference>
<organism evidence="7 8">
    <name type="scientific">Microdochium bolleyi</name>
    <dbReference type="NCBI Taxonomy" id="196109"/>
    <lineage>
        <taxon>Eukaryota</taxon>
        <taxon>Fungi</taxon>
        <taxon>Dikarya</taxon>
        <taxon>Ascomycota</taxon>
        <taxon>Pezizomycotina</taxon>
        <taxon>Sordariomycetes</taxon>
        <taxon>Xylariomycetidae</taxon>
        <taxon>Xylariales</taxon>
        <taxon>Microdochiaceae</taxon>
        <taxon>Microdochium</taxon>
    </lineage>
</organism>
<evidence type="ECO:0008006" key="9">
    <source>
        <dbReference type="Google" id="ProtNLM"/>
    </source>
</evidence>
<evidence type="ECO:0000256" key="5">
    <source>
        <dbReference type="ARBA" id="ARBA00023002"/>
    </source>
</evidence>
<keyword evidence="8" id="KW-1185">Reference proteome</keyword>
<dbReference type="Gene3D" id="3.50.50.60">
    <property type="entry name" value="FAD/NAD(P)-binding domain"/>
    <property type="match status" value="2"/>
</dbReference>
<dbReference type="GO" id="GO:0004499">
    <property type="term" value="F:N,N-dimethylaniline monooxygenase activity"/>
    <property type="evidence" value="ECO:0007669"/>
    <property type="project" value="InterPro"/>
</dbReference>
<comment type="similarity">
    <text evidence="1">Belongs to the FMO family.</text>
</comment>
<dbReference type="InterPro" id="IPR000960">
    <property type="entry name" value="Flavin_mOase"/>
</dbReference>
<dbReference type="Proteomes" id="UP000070501">
    <property type="component" value="Unassembled WGS sequence"/>
</dbReference>
<dbReference type="GO" id="GO:0050660">
    <property type="term" value="F:flavin adenine dinucleotide binding"/>
    <property type="evidence" value="ECO:0007669"/>
    <property type="project" value="InterPro"/>
</dbReference>
<dbReference type="InParanoid" id="A0A136JH38"/>
<dbReference type="SUPFAM" id="SSF51905">
    <property type="entry name" value="FAD/NAD(P)-binding domain"/>
    <property type="match status" value="2"/>
</dbReference>
<dbReference type="STRING" id="196109.A0A136JH38"/>
<evidence type="ECO:0000256" key="4">
    <source>
        <dbReference type="ARBA" id="ARBA00022857"/>
    </source>
</evidence>
<dbReference type="EMBL" id="KQ964245">
    <property type="protein sequence ID" value="KXJ96473.1"/>
    <property type="molecule type" value="Genomic_DNA"/>
</dbReference>
<keyword evidence="3" id="KW-0274">FAD</keyword>
<dbReference type="AlphaFoldDB" id="A0A136JH38"/>
<keyword evidence="2" id="KW-0285">Flavoprotein</keyword>
<dbReference type="GO" id="GO:0050661">
    <property type="term" value="F:NADP binding"/>
    <property type="evidence" value="ECO:0007669"/>
    <property type="project" value="InterPro"/>
</dbReference>
<feature type="region of interest" description="Disordered" evidence="6">
    <location>
        <begin position="76"/>
        <end position="106"/>
    </location>
</feature>
<feature type="region of interest" description="Disordered" evidence="6">
    <location>
        <begin position="1"/>
        <end position="22"/>
    </location>
</feature>
<evidence type="ECO:0000256" key="3">
    <source>
        <dbReference type="ARBA" id="ARBA00022827"/>
    </source>
</evidence>
<name>A0A136JH38_9PEZI</name>